<dbReference type="InterPro" id="IPR052519">
    <property type="entry name" value="Euk-type_GlcNAc_Kinase"/>
</dbReference>
<evidence type="ECO:0000259" key="1">
    <source>
        <dbReference type="Pfam" id="PF01869"/>
    </source>
</evidence>
<gene>
    <name evidence="2" type="ORF">LX81_02078</name>
</gene>
<dbReference type="InterPro" id="IPR002731">
    <property type="entry name" value="ATPase_BadF"/>
</dbReference>
<organism evidence="2 3">
    <name type="scientific">Palleronia aestuarii</name>
    <dbReference type="NCBI Taxonomy" id="568105"/>
    <lineage>
        <taxon>Bacteria</taxon>
        <taxon>Pseudomonadati</taxon>
        <taxon>Pseudomonadota</taxon>
        <taxon>Alphaproteobacteria</taxon>
        <taxon>Rhodobacterales</taxon>
        <taxon>Roseobacteraceae</taxon>
        <taxon>Palleronia</taxon>
    </lineage>
</organism>
<sequence>MTPDTLLIGVDGGATACRAALRWAGKTEIVTAEAGSANATTDAVRARENIRAAIDAAAEKLGAGKADIAGATAHLGVAGVLDVADGERLSRGLGIARVAVTDDRHIHVTGALGGADGYVVAIGTGTIVARSRSGEVTGVGGWGFTLSDQGSGADLGRSVLRRAILCEDGLEVHTDLTRHCLAEFGGSARALASFAVGAGPADYARAAPAVIDAAVAGDVQARALLAKGSGYIDRALRTLGFTDGDRLCLTGGIGRYYEPYLDAAQRARLTSPVRSALASALELAEASWRAEEGVEAQA</sequence>
<reference evidence="2 3" key="1">
    <citation type="submission" date="2018-06" db="EMBL/GenBank/DDBJ databases">
        <title>Genomic Encyclopedia of Archaeal and Bacterial Type Strains, Phase II (KMG-II): from individual species to whole genera.</title>
        <authorList>
            <person name="Goeker M."/>
        </authorList>
    </citation>
    <scope>NUCLEOTIDE SEQUENCE [LARGE SCALE GENOMIC DNA]</scope>
    <source>
        <strain evidence="2 3">DSM 22009</strain>
    </source>
</reference>
<proteinExistence type="predicted"/>
<keyword evidence="2" id="KW-0418">Kinase</keyword>
<dbReference type="Proteomes" id="UP000248916">
    <property type="component" value="Unassembled WGS sequence"/>
</dbReference>
<dbReference type="PANTHER" id="PTHR43190">
    <property type="entry name" value="N-ACETYL-D-GLUCOSAMINE KINASE"/>
    <property type="match status" value="1"/>
</dbReference>
<dbReference type="Gene3D" id="3.30.420.40">
    <property type="match status" value="2"/>
</dbReference>
<protein>
    <submittedName>
        <fullName evidence="2">Glucosamine kinase</fullName>
    </submittedName>
</protein>
<dbReference type="Pfam" id="PF01869">
    <property type="entry name" value="BcrAD_BadFG"/>
    <property type="match status" value="1"/>
</dbReference>
<dbReference type="PANTHER" id="PTHR43190:SF3">
    <property type="entry name" value="N-ACETYL-D-GLUCOSAMINE KINASE"/>
    <property type="match status" value="1"/>
</dbReference>
<feature type="domain" description="ATPase BadF/BadG/BcrA/BcrD type" evidence="1">
    <location>
        <begin position="8"/>
        <end position="253"/>
    </location>
</feature>
<accession>A0A2W7NDK9</accession>
<evidence type="ECO:0000313" key="2">
    <source>
        <dbReference type="EMBL" id="PZX16227.1"/>
    </source>
</evidence>
<name>A0A2W7NDK9_9RHOB</name>
<comment type="caution">
    <text evidence="2">The sequence shown here is derived from an EMBL/GenBank/DDBJ whole genome shotgun (WGS) entry which is preliminary data.</text>
</comment>
<dbReference type="CDD" id="cd24082">
    <property type="entry name" value="ASKHA_NBD_GspK-like"/>
    <property type="match status" value="1"/>
</dbReference>
<dbReference type="GO" id="GO:0016301">
    <property type="term" value="F:kinase activity"/>
    <property type="evidence" value="ECO:0007669"/>
    <property type="project" value="UniProtKB-KW"/>
</dbReference>
<keyword evidence="3" id="KW-1185">Reference proteome</keyword>
<dbReference type="EMBL" id="QKZL01000007">
    <property type="protein sequence ID" value="PZX16227.1"/>
    <property type="molecule type" value="Genomic_DNA"/>
</dbReference>
<keyword evidence="2" id="KW-0808">Transferase</keyword>
<dbReference type="SUPFAM" id="SSF53067">
    <property type="entry name" value="Actin-like ATPase domain"/>
    <property type="match status" value="2"/>
</dbReference>
<dbReference type="InterPro" id="IPR043129">
    <property type="entry name" value="ATPase_NBD"/>
</dbReference>
<dbReference type="OrthoDB" id="63487at2"/>
<dbReference type="RefSeq" id="WP_111537236.1">
    <property type="nucleotide sequence ID" value="NZ_QKZL01000007.1"/>
</dbReference>
<dbReference type="AlphaFoldDB" id="A0A2W7NDK9"/>
<evidence type="ECO:0000313" key="3">
    <source>
        <dbReference type="Proteomes" id="UP000248916"/>
    </source>
</evidence>